<comment type="function">
    <text evidence="1">May act as a substrate-specific adapter of an E3 ubiquitin-protein ligase complex (CUL3-RBX1-BTB) which mediates the ubiquitination and subsequent proteasomal degradation of target proteins.</text>
</comment>
<evidence type="ECO:0000256" key="2">
    <source>
        <dbReference type="ARBA" id="ARBA00004906"/>
    </source>
</evidence>
<keyword evidence="3" id="KW-0833">Ubl conjugation pathway</keyword>
<name>A0A7J6W0B3_THATH</name>
<dbReference type="SUPFAM" id="SSF54695">
    <property type="entry name" value="POZ domain"/>
    <property type="match status" value="1"/>
</dbReference>
<dbReference type="UniPathway" id="UPA00143"/>
<dbReference type="EMBL" id="JABWDY010023603">
    <property type="protein sequence ID" value="KAF5190806.1"/>
    <property type="molecule type" value="Genomic_DNA"/>
</dbReference>
<sequence>MGKAGASKTYILGDRSTSDIVVCLRNHEKRPEWFYCHSSTLKEKSKYFADRLAHLEITNCIEVYCSEYDYDYHVKLLKLLYVCTDLLVDSWDSIRTALGVLQAAISLHCEEITQSCIQYLEAVPWEDKEEEEILKAVSGLGSLAMPILARIQPVDLNATKNVFLSAIRVATSRTGSYPPFADELKTSAQEQIEYMLGEDEDTPLITADEEVKSEVRMGLSNMLSVFTNALSSLLLDSNVSPEAAENEVLQGLLNLEWMCNILPKMDLLRDFVFSWVENSNHVMAVVQDKKLDSIMWGVKMKLIEVTGKVLEAVGYGNVILPAAIRVQLLKIWLPYIREMKPLLDSKGTEEIDFPFKMDDDLCQSIEGAIISLVLALPSNDQADILSEWMQTEQLRYPDLSEAFEVWCYRTKSAKRRLVVGFDNAGNATVTL</sequence>
<comment type="pathway">
    <text evidence="2">Protein modification; protein ubiquitination.</text>
</comment>
<dbReference type="InterPro" id="IPR000210">
    <property type="entry name" value="BTB/POZ_dom"/>
</dbReference>
<protein>
    <submittedName>
        <fullName evidence="6">BTB/POZ domain protein</fullName>
    </submittedName>
</protein>
<evidence type="ECO:0000313" key="7">
    <source>
        <dbReference type="Proteomes" id="UP000554482"/>
    </source>
</evidence>
<evidence type="ECO:0000259" key="5">
    <source>
        <dbReference type="Pfam" id="PF25553"/>
    </source>
</evidence>
<evidence type="ECO:0000259" key="4">
    <source>
        <dbReference type="Pfam" id="PF00651"/>
    </source>
</evidence>
<proteinExistence type="predicted"/>
<accession>A0A7J6W0B3</accession>
<comment type="caution">
    <text evidence="6">The sequence shown here is derived from an EMBL/GenBank/DDBJ whole genome shotgun (WGS) entry which is preliminary data.</text>
</comment>
<dbReference type="Proteomes" id="UP000554482">
    <property type="component" value="Unassembled WGS sequence"/>
</dbReference>
<dbReference type="OrthoDB" id="1878759at2759"/>
<dbReference type="Pfam" id="PF00651">
    <property type="entry name" value="BTB"/>
    <property type="match status" value="1"/>
</dbReference>
<evidence type="ECO:0000256" key="1">
    <source>
        <dbReference type="ARBA" id="ARBA00002668"/>
    </source>
</evidence>
<feature type="domain" description="BTB" evidence="4">
    <location>
        <begin position="17"/>
        <end position="121"/>
    </location>
</feature>
<gene>
    <name evidence="6" type="ORF">FRX31_019607</name>
</gene>
<dbReference type="InterPro" id="IPR011333">
    <property type="entry name" value="SKP1/BTB/POZ_sf"/>
</dbReference>
<dbReference type="AlphaFoldDB" id="A0A7J6W0B3"/>
<dbReference type="PANTHER" id="PTHR31060">
    <property type="entry name" value="OSJNBA0011J08.25 PROTEIN-RELATED"/>
    <property type="match status" value="1"/>
</dbReference>
<dbReference type="PANTHER" id="PTHR31060:SF7">
    <property type="entry name" value="OS06G0129200 PROTEIN"/>
    <property type="match status" value="1"/>
</dbReference>
<organism evidence="6 7">
    <name type="scientific">Thalictrum thalictroides</name>
    <name type="common">Rue-anemone</name>
    <name type="synonym">Anemone thalictroides</name>
    <dbReference type="NCBI Taxonomy" id="46969"/>
    <lineage>
        <taxon>Eukaryota</taxon>
        <taxon>Viridiplantae</taxon>
        <taxon>Streptophyta</taxon>
        <taxon>Embryophyta</taxon>
        <taxon>Tracheophyta</taxon>
        <taxon>Spermatophyta</taxon>
        <taxon>Magnoliopsida</taxon>
        <taxon>Ranunculales</taxon>
        <taxon>Ranunculaceae</taxon>
        <taxon>Thalictroideae</taxon>
        <taxon>Thalictrum</taxon>
    </lineage>
</organism>
<dbReference type="Gene3D" id="3.30.710.10">
    <property type="entry name" value="Potassium Channel Kv1.1, Chain A"/>
    <property type="match status" value="1"/>
</dbReference>
<reference evidence="6 7" key="1">
    <citation type="submission" date="2020-06" db="EMBL/GenBank/DDBJ databases">
        <title>Transcriptomic and genomic resources for Thalictrum thalictroides and T. hernandezii: Facilitating candidate gene discovery in an emerging model plant lineage.</title>
        <authorList>
            <person name="Arias T."/>
            <person name="Riano-Pachon D.M."/>
            <person name="Di Stilio V.S."/>
        </authorList>
    </citation>
    <scope>NUCLEOTIDE SEQUENCE [LARGE SCALE GENOMIC DNA]</scope>
    <source>
        <strain evidence="7">cv. WT478/WT964</strain>
        <tissue evidence="6">Leaves</tissue>
    </source>
</reference>
<feature type="domain" description="At3g05675-like ankyrin-like" evidence="5">
    <location>
        <begin position="221"/>
        <end position="410"/>
    </location>
</feature>
<keyword evidence="7" id="KW-1185">Reference proteome</keyword>
<dbReference type="InterPro" id="IPR038920">
    <property type="entry name" value="At3g05675-like"/>
</dbReference>
<dbReference type="InterPro" id="IPR058039">
    <property type="entry name" value="At3g05675-like_ankyrin"/>
</dbReference>
<dbReference type="GO" id="GO:0016567">
    <property type="term" value="P:protein ubiquitination"/>
    <property type="evidence" value="ECO:0007669"/>
    <property type="project" value="UniProtKB-UniPathway"/>
</dbReference>
<dbReference type="Pfam" id="PF25553">
    <property type="entry name" value="BTB-POZ_ANK-like"/>
    <property type="match status" value="1"/>
</dbReference>
<evidence type="ECO:0000256" key="3">
    <source>
        <dbReference type="ARBA" id="ARBA00022786"/>
    </source>
</evidence>
<evidence type="ECO:0000313" key="6">
    <source>
        <dbReference type="EMBL" id="KAF5190806.1"/>
    </source>
</evidence>